<keyword evidence="4" id="KW-0677">Repeat</keyword>
<dbReference type="PANTHER" id="PTHR15651:SF7">
    <property type="entry name" value="ARMADILLO REPEAT-CONTAINING PROTEIN 8"/>
    <property type="match status" value="1"/>
</dbReference>
<accession>U4LKJ0</accession>
<dbReference type="Gene3D" id="1.25.10.10">
    <property type="entry name" value="Leucine-rich Repeat Variant"/>
    <property type="match status" value="3"/>
</dbReference>
<evidence type="ECO:0000313" key="7">
    <source>
        <dbReference type="EMBL" id="CCX29875.1"/>
    </source>
</evidence>
<dbReference type="Proteomes" id="UP000018144">
    <property type="component" value="Unassembled WGS sequence"/>
</dbReference>
<evidence type="ECO:0000313" key="8">
    <source>
        <dbReference type="Proteomes" id="UP000018144"/>
    </source>
</evidence>
<dbReference type="eggNOG" id="KOG1293">
    <property type="taxonomic scope" value="Eukaryota"/>
</dbReference>
<keyword evidence="5" id="KW-0539">Nucleus</keyword>
<dbReference type="GO" id="GO:0005634">
    <property type="term" value="C:nucleus"/>
    <property type="evidence" value="ECO:0007669"/>
    <property type="project" value="UniProtKB-SubCell"/>
</dbReference>
<dbReference type="GO" id="GO:0005737">
    <property type="term" value="C:cytoplasm"/>
    <property type="evidence" value="ECO:0007669"/>
    <property type="project" value="UniProtKB-SubCell"/>
</dbReference>
<organism evidence="7 8">
    <name type="scientific">Pyronema omphalodes (strain CBS 100304)</name>
    <name type="common">Pyronema confluens</name>
    <dbReference type="NCBI Taxonomy" id="1076935"/>
    <lineage>
        <taxon>Eukaryota</taxon>
        <taxon>Fungi</taxon>
        <taxon>Dikarya</taxon>
        <taxon>Ascomycota</taxon>
        <taxon>Pezizomycotina</taxon>
        <taxon>Pezizomycetes</taxon>
        <taxon>Pezizales</taxon>
        <taxon>Pyronemataceae</taxon>
        <taxon>Pyronema</taxon>
    </lineage>
</organism>
<dbReference type="InterPro" id="IPR011989">
    <property type="entry name" value="ARM-like"/>
</dbReference>
<evidence type="ECO:0000256" key="6">
    <source>
        <dbReference type="SAM" id="MobiDB-lite"/>
    </source>
</evidence>
<gene>
    <name evidence="7" type="ORF">PCON_07672</name>
</gene>
<reference evidence="7 8" key="1">
    <citation type="journal article" date="2013" name="PLoS Genet.">
        <title>The genome and development-dependent transcriptomes of Pyronema confluens: a window into fungal evolution.</title>
        <authorList>
            <person name="Traeger S."/>
            <person name="Altegoer F."/>
            <person name="Freitag M."/>
            <person name="Gabaldon T."/>
            <person name="Kempken F."/>
            <person name="Kumar A."/>
            <person name="Marcet-Houben M."/>
            <person name="Poggeler S."/>
            <person name="Stajich J.E."/>
            <person name="Nowrousian M."/>
        </authorList>
    </citation>
    <scope>NUCLEOTIDE SEQUENCE [LARGE SCALE GENOMIC DNA]</scope>
    <source>
        <strain evidence="8">CBS 100304</strain>
        <tissue evidence="7">Vegetative mycelium</tissue>
    </source>
</reference>
<evidence type="ECO:0000256" key="1">
    <source>
        <dbReference type="ARBA" id="ARBA00004123"/>
    </source>
</evidence>
<keyword evidence="3" id="KW-0963">Cytoplasm</keyword>
<proteinExistence type="predicted"/>
<dbReference type="PANTHER" id="PTHR15651">
    <property type="entry name" value="ARMADILLO REPEAT-CONTAINING PROTEIN 8"/>
    <property type="match status" value="1"/>
</dbReference>
<feature type="region of interest" description="Disordered" evidence="6">
    <location>
        <begin position="369"/>
        <end position="388"/>
    </location>
</feature>
<comment type="subcellular location">
    <subcellularLocation>
        <location evidence="2">Cytoplasm</location>
    </subcellularLocation>
    <subcellularLocation>
        <location evidence="1">Nucleus</location>
    </subcellularLocation>
</comment>
<keyword evidence="8" id="KW-1185">Reference proteome</keyword>
<dbReference type="InterPro" id="IPR016024">
    <property type="entry name" value="ARM-type_fold"/>
</dbReference>
<sequence>MTRTEEETTSSVLLSQLNLKEQPSTILTALSTLKHSLIGHDETKEFLVQQGISTALVHILSVNVSGSCTNEQRQAIRLEASMVVGSLVYGGEYYIRNLLQSGILAPLISNLNPDTTPPKLIVSSLKTLNTMLDTYIPVTPFSPNTPHTSSVPCVAIIAEELYNENGDHLRNLYKILSQESMDRLVHDQVSLAAALIAKSLGRATKIYGKEEDVTQRGAYQKRLVAAGVLDALAARLGLFAPEQYVKRNNSRAGKLLPNARLAPLLDAISTIIRNSKLRSLMFMFSPALASIFPYVISDDHVNIHQGMALHLPQTKSEAHRPIITPKAFPPLSSFDSRPVPTINDDFPPLSPSHSSAFFPSFDLYAAHAHHHQHPSTTRRQSWLGTEGDDKYTEDKAEASEHAIEIAESGLINWIIGLVREADGDPLIRVSAAELLTSLFQVGLVAKRLISYIPLLIIPILIKLIDNPPKNVSAFGGMTIGGVSALTWNQWQIEERAPFILVRLIMDRTDFKTSAYDAKGLTIFNRQLERVCKPPPNANTYSQVPSLAEYYHRQVRMEGILQALAHLVYDSEDRRKELVEMGILPTIVAHCLTPQSSPTDGNTIPVLIAACALARSIARSVANLRTDINDSKICLPVFELIKHPNDSVKAASCSCICNLVLEFSPMRQQLEEAGIFDILCKMTRHPSRKMRFEAVWALKHLMLLSPLANKKVIVDLVYLWNLAENPEPPAMEQDTMMLDQPDQDPDCVTRLPSPLWEAMRALHKAEKYEAEIVLHEEAIALQEQLLEMMRNILIGSPIGENVDAVFEVFGQERLFGLYVRVLSSDNTPPQVIKAVLYNLVHIAAGWTRHQDLLTAQVDIMNALVRLSQHNDGDVRAACVYVLINLTTTDADVVYDDAARMRRIDILKNYGWVERLKVMEHDSSMNVKERVRNVKESFGFA</sequence>
<dbReference type="SUPFAM" id="SSF48371">
    <property type="entry name" value="ARM repeat"/>
    <property type="match status" value="2"/>
</dbReference>
<evidence type="ECO:0000256" key="5">
    <source>
        <dbReference type="ARBA" id="ARBA00023242"/>
    </source>
</evidence>
<dbReference type="InterPro" id="IPR038739">
    <property type="entry name" value="ARMC8/Vid28"/>
</dbReference>
<name>U4LKJ0_PYROM</name>
<dbReference type="STRING" id="1076935.U4LKJ0"/>
<dbReference type="AlphaFoldDB" id="U4LKJ0"/>
<dbReference type="SMART" id="SM00185">
    <property type="entry name" value="ARM"/>
    <property type="match status" value="7"/>
</dbReference>
<dbReference type="EMBL" id="HF935391">
    <property type="protein sequence ID" value="CCX29875.1"/>
    <property type="molecule type" value="Genomic_DNA"/>
</dbReference>
<feature type="compositionally biased region" description="Polar residues" evidence="6">
    <location>
        <begin position="374"/>
        <end position="383"/>
    </location>
</feature>
<dbReference type="OrthoDB" id="5559898at2759"/>
<dbReference type="GO" id="GO:0043161">
    <property type="term" value="P:proteasome-mediated ubiquitin-dependent protein catabolic process"/>
    <property type="evidence" value="ECO:0007669"/>
    <property type="project" value="TreeGrafter"/>
</dbReference>
<dbReference type="OMA" id="TIGHDQR"/>
<dbReference type="InterPro" id="IPR000225">
    <property type="entry name" value="Armadillo"/>
</dbReference>
<dbReference type="GO" id="GO:0034657">
    <property type="term" value="C:GID complex"/>
    <property type="evidence" value="ECO:0007669"/>
    <property type="project" value="TreeGrafter"/>
</dbReference>
<evidence type="ECO:0000256" key="2">
    <source>
        <dbReference type="ARBA" id="ARBA00004496"/>
    </source>
</evidence>
<protein>
    <submittedName>
        <fullName evidence="7">Similar to Uncharacterized protein C26H5.04 acc. no. O13986</fullName>
    </submittedName>
</protein>
<evidence type="ECO:0000256" key="4">
    <source>
        <dbReference type="ARBA" id="ARBA00022737"/>
    </source>
</evidence>
<evidence type="ECO:0000256" key="3">
    <source>
        <dbReference type="ARBA" id="ARBA00022490"/>
    </source>
</evidence>